<feature type="chain" id="PRO_5015168169" evidence="14">
    <location>
        <begin position="33"/>
        <end position="902"/>
    </location>
</feature>
<evidence type="ECO:0000256" key="4">
    <source>
        <dbReference type="ARBA" id="ARBA00022614"/>
    </source>
</evidence>
<keyword evidence="5 13" id="KW-0812">Transmembrane</keyword>
<evidence type="ECO:0000256" key="12">
    <source>
        <dbReference type="SAM" id="MobiDB-lite"/>
    </source>
</evidence>
<dbReference type="Pfam" id="PF00560">
    <property type="entry name" value="LRR_1"/>
    <property type="match status" value="5"/>
</dbReference>
<organism evidence="16">
    <name type="scientific">Rhizophora mucronata</name>
    <name type="common">Asiatic mangrove</name>
    <dbReference type="NCBI Taxonomy" id="61149"/>
    <lineage>
        <taxon>Eukaryota</taxon>
        <taxon>Viridiplantae</taxon>
        <taxon>Streptophyta</taxon>
        <taxon>Embryophyta</taxon>
        <taxon>Tracheophyta</taxon>
        <taxon>Spermatophyta</taxon>
        <taxon>Magnoliopsida</taxon>
        <taxon>eudicotyledons</taxon>
        <taxon>Gunneridae</taxon>
        <taxon>Pentapetalae</taxon>
        <taxon>rosids</taxon>
        <taxon>fabids</taxon>
        <taxon>Malpighiales</taxon>
        <taxon>Rhizophoraceae</taxon>
        <taxon>Rhizophora</taxon>
    </lineage>
</organism>
<evidence type="ECO:0000256" key="11">
    <source>
        <dbReference type="ARBA" id="ARBA00023180"/>
    </source>
</evidence>
<keyword evidence="6 14" id="KW-0732">Signal</keyword>
<keyword evidence="8 13" id="KW-1133">Transmembrane helix</keyword>
<feature type="signal peptide" evidence="14">
    <location>
        <begin position="1"/>
        <end position="32"/>
    </location>
</feature>
<keyword evidence="7" id="KW-0677">Repeat</keyword>
<dbReference type="SUPFAM" id="SSF52047">
    <property type="entry name" value="RNI-like"/>
    <property type="match status" value="1"/>
</dbReference>
<dbReference type="InterPro" id="IPR003591">
    <property type="entry name" value="Leu-rich_rpt_typical-subtyp"/>
</dbReference>
<evidence type="ECO:0000256" key="14">
    <source>
        <dbReference type="SAM" id="SignalP"/>
    </source>
</evidence>
<dbReference type="Pfam" id="PF13855">
    <property type="entry name" value="LRR_8"/>
    <property type="match status" value="2"/>
</dbReference>
<evidence type="ECO:0000256" key="5">
    <source>
        <dbReference type="ARBA" id="ARBA00022692"/>
    </source>
</evidence>
<evidence type="ECO:0000313" key="16">
    <source>
        <dbReference type="EMBL" id="MBX27691.1"/>
    </source>
</evidence>
<evidence type="ECO:0000256" key="8">
    <source>
        <dbReference type="ARBA" id="ARBA00022989"/>
    </source>
</evidence>
<dbReference type="Pfam" id="PF08263">
    <property type="entry name" value="LRRNT_2"/>
    <property type="match status" value="1"/>
</dbReference>
<keyword evidence="4" id="KW-0433">Leucine-rich repeat</keyword>
<dbReference type="InterPro" id="IPR046956">
    <property type="entry name" value="RLP23-like"/>
</dbReference>
<protein>
    <submittedName>
        <fullName evidence="16">Cf-4/9 disease resistance-like family protein</fullName>
    </submittedName>
</protein>
<dbReference type="FunFam" id="3.80.10.10:FF:000095">
    <property type="entry name" value="LRR receptor-like serine/threonine-protein kinase GSO1"/>
    <property type="match status" value="2"/>
</dbReference>
<evidence type="ECO:0000256" key="2">
    <source>
        <dbReference type="ARBA" id="ARBA00009592"/>
    </source>
</evidence>
<feature type="transmembrane region" description="Helical" evidence="13">
    <location>
        <begin position="861"/>
        <end position="883"/>
    </location>
</feature>
<evidence type="ECO:0000256" key="7">
    <source>
        <dbReference type="ARBA" id="ARBA00022737"/>
    </source>
</evidence>
<dbReference type="PRINTS" id="PR00019">
    <property type="entry name" value="LEURICHRPT"/>
</dbReference>
<keyword evidence="3" id="KW-1003">Cell membrane</keyword>
<reference evidence="16" key="1">
    <citation type="submission" date="2018-02" db="EMBL/GenBank/DDBJ databases">
        <title>Rhizophora mucronata_Transcriptome.</title>
        <authorList>
            <person name="Meera S.P."/>
            <person name="Sreeshan A."/>
            <person name="Augustine A."/>
        </authorList>
    </citation>
    <scope>NUCLEOTIDE SEQUENCE</scope>
    <source>
        <tissue evidence="16">Leaf</tissue>
    </source>
</reference>
<dbReference type="GO" id="GO:0005886">
    <property type="term" value="C:plasma membrane"/>
    <property type="evidence" value="ECO:0007669"/>
    <property type="project" value="UniProtKB-SubCell"/>
</dbReference>
<evidence type="ECO:0000256" key="9">
    <source>
        <dbReference type="ARBA" id="ARBA00023136"/>
    </source>
</evidence>
<dbReference type="InterPro" id="IPR001611">
    <property type="entry name" value="Leu-rich_rpt"/>
</dbReference>
<evidence type="ECO:0000259" key="15">
    <source>
        <dbReference type="Pfam" id="PF08263"/>
    </source>
</evidence>
<dbReference type="EMBL" id="GGEC01047207">
    <property type="protein sequence ID" value="MBX27691.1"/>
    <property type="molecule type" value="Transcribed_RNA"/>
</dbReference>
<keyword evidence="10" id="KW-0675">Receptor</keyword>
<proteinExistence type="inferred from homology"/>
<dbReference type="FunFam" id="3.80.10.10:FF:000111">
    <property type="entry name" value="LRR receptor-like serine/threonine-protein kinase ERECTA"/>
    <property type="match status" value="1"/>
</dbReference>
<dbReference type="InterPro" id="IPR032675">
    <property type="entry name" value="LRR_dom_sf"/>
</dbReference>
<evidence type="ECO:0000256" key="3">
    <source>
        <dbReference type="ARBA" id="ARBA00022475"/>
    </source>
</evidence>
<name>A0A2P2MBV8_RHIMU</name>
<evidence type="ECO:0000256" key="10">
    <source>
        <dbReference type="ARBA" id="ARBA00023170"/>
    </source>
</evidence>
<comment type="subcellular location">
    <subcellularLocation>
        <location evidence="1">Cell membrane</location>
        <topology evidence="1">Single-pass type I membrane protein</topology>
    </subcellularLocation>
</comment>
<dbReference type="PROSITE" id="PS51450">
    <property type="entry name" value="LRR"/>
    <property type="match status" value="2"/>
</dbReference>
<comment type="similarity">
    <text evidence="2">Belongs to the RLP family.</text>
</comment>
<sequence length="902" mass="99979">MASSFYDRLYYLHWFSLLVTLFPLSFTTPVSATLCRNDERHALLQLKQSFFITKEASYDPSAYPKVASWVPVHRGENASTSTDCCSWDGVECDRETGHVIGLDLSSSCLRGSINSSSTLFHLLHLQKLNLGDNDFNFSQIPSQLRLLTSLTHLNLSYSIFSGKIPLELAELSNLTSLDLSENYDPTTEINLLELHHSDLTCLVQNLTRIQSLVLRDVNLSSTLPNFWANLSSLTYLDLSSCKLWGPVPTSLGDLTQLTYLDLAGNSLLGQIPSSFGNLKELTSLNLYENNLTGEIPSLINLTRLSQLDLHSNRLIGQISLWLSNLTQMSDLYLNDNRFHGTILGSIIASLVNLKVLDLSSNYLRGAVNFDIFLGLKNLTHLNVCANSLSLVNTVGSRNATYPKFTYLDLSHCHLQQFPEFLWQQDRLVFLRLDGNNIQGQIPKWVGDVLGKTLVVLILSDNYLTGFEQPSMLPSFRSLKAVCLAGNKIQGTLPIPPPSTIFYGVPDNLLTGEVSPWVCGMSSLAFLVLSSNNLSGTIPRCIGDISDSLLGLDLSNNSFSGSIPEIFSGRSALKMIDLSRNRLEGELPRSLANCKMLESLDLSENQISDTFPFWLGTLRGLRLLNLRSNQLFGAIESHKEYSDFPSLRILDLSSNNFTGILSLGFLQKLSGMKSFSPGQSEYMQIIMNVEDFVYGFKYPLILANKGKYLQYLQIPDVMAALDLSSNGFQGHIPPVIGTLKMIEVLNLSNNRLSGSIPPNLRDLTKLESMDLSNNMLSGEIPVQLLQLTFLEYFNVSDNQLEGSIPQGNQFNTFENGSYAGNSGLCGPPLIRKCGDPEATSPQQHPKSGKEHDGKRFTVDVDLMMVLMGYGSGLVVGLVIGHIFTTRKGGWFLNKYGSRQRTRT</sequence>
<dbReference type="SMART" id="SM00369">
    <property type="entry name" value="LRR_TYP"/>
    <property type="match status" value="10"/>
</dbReference>
<dbReference type="AlphaFoldDB" id="A0A2P2MBV8"/>
<dbReference type="PANTHER" id="PTHR48061">
    <property type="entry name" value="LEUCINE-RICH REPEAT RECEPTOR PROTEIN KINASE EMS1-LIKE-RELATED"/>
    <property type="match status" value="1"/>
</dbReference>
<keyword evidence="11" id="KW-0325">Glycoprotein</keyword>
<dbReference type="SUPFAM" id="SSF52058">
    <property type="entry name" value="L domain-like"/>
    <property type="match status" value="1"/>
</dbReference>
<dbReference type="PANTHER" id="PTHR48061:SF12">
    <property type="entry name" value="DISEASE RESISTANCE LIKE PROTEIN"/>
    <property type="match status" value="1"/>
</dbReference>
<keyword evidence="9 13" id="KW-0472">Membrane</keyword>
<evidence type="ECO:0000256" key="1">
    <source>
        <dbReference type="ARBA" id="ARBA00004251"/>
    </source>
</evidence>
<dbReference type="InterPro" id="IPR013210">
    <property type="entry name" value="LRR_N_plant-typ"/>
</dbReference>
<feature type="region of interest" description="Disordered" evidence="12">
    <location>
        <begin position="829"/>
        <end position="852"/>
    </location>
</feature>
<feature type="domain" description="Leucine-rich repeat-containing N-terminal plant-type" evidence="15">
    <location>
        <begin position="37"/>
        <end position="93"/>
    </location>
</feature>
<dbReference type="Gene3D" id="3.80.10.10">
    <property type="entry name" value="Ribonuclease Inhibitor"/>
    <property type="match status" value="3"/>
</dbReference>
<accession>A0A2P2MBV8</accession>
<evidence type="ECO:0000256" key="13">
    <source>
        <dbReference type="SAM" id="Phobius"/>
    </source>
</evidence>
<evidence type="ECO:0000256" key="6">
    <source>
        <dbReference type="ARBA" id="ARBA00022729"/>
    </source>
</evidence>